<protein>
    <submittedName>
        <fullName evidence="2">Uncharacterized protein</fullName>
    </submittedName>
</protein>
<keyword evidence="3" id="KW-1185">Reference proteome</keyword>
<reference evidence="3" key="1">
    <citation type="submission" date="2014-03" db="EMBL/GenBank/DDBJ databases">
        <title>The Genome Sequence of Puccinia striiformis f. sp. tritici PST-78.</title>
        <authorList>
            <consortium name="The Broad Institute Genome Sequencing Platform"/>
            <person name="Cuomo C."/>
            <person name="Hulbert S."/>
            <person name="Chen X."/>
            <person name="Walker B."/>
            <person name="Young S.K."/>
            <person name="Zeng Q."/>
            <person name="Gargeya S."/>
            <person name="Fitzgerald M."/>
            <person name="Haas B."/>
            <person name="Abouelleil A."/>
            <person name="Alvarado L."/>
            <person name="Arachchi H.M."/>
            <person name="Berlin A.M."/>
            <person name="Chapman S.B."/>
            <person name="Goldberg J."/>
            <person name="Griggs A."/>
            <person name="Gujja S."/>
            <person name="Hansen M."/>
            <person name="Howarth C."/>
            <person name="Imamovic A."/>
            <person name="Larimer J."/>
            <person name="McCowan C."/>
            <person name="Montmayeur A."/>
            <person name="Murphy C."/>
            <person name="Neiman D."/>
            <person name="Pearson M."/>
            <person name="Priest M."/>
            <person name="Roberts A."/>
            <person name="Saif S."/>
            <person name="Shea T."/>
            <person name="Sisk P."/>
            <person name="Sykes S."/>
            <person name="Wortman J."/>
            <person name="Nusbaum C."/>
            <person name="Birren B."/>
        </authorList>
    </citation>
    <scope>NUCLEOTIDE SEQUENCE [LARGE SCALE GENOMIC DNA]</scope>
    <source>
        <strain evidence="3">race PST-78</strain>
    </source>
</reference>
<evidence type="ECO:0000256" key="1">
    <source>
        <dbReference type="SAM" id="MobiDB-lite"/>
    </source>
</evidence>
<feature type="region of interest" description="Disordered" evidence="1">
    <location>
        <begin position="1"/>
        <end position="20"/>
    </location>
</feature>
<dbReference type="EMBL" id="AJIL01000148">
    <property type="protein sequence ID" value="KNE92974.1"/>
    <property type="molecule type" value="Genomic_DNA"/>
</dbReference>
<dbReference type="AlphaFoldDB" id="A0A0L0V1Y1"/>
<accession>A0A0L0V1Y1</accession>
<comment type="caution">
    <text evidence="2">The sequence shown here is derived from an EMBL/GenBank/DDBJ whole genome shotgun (WGS) entry which is preliminary data.</text>
</comment>
<dbReference type="Proteomes" id="UP000054564">
    <property type="component" value="Unassembled WGS sequence"/>
</dbReference>
<name>A0A0L0V1Y1_9BASI</name>
<evidence type="ECO:0000313" key="2">
    <source>
        <dbReference type="EMBL" id="KNE92974.1"/>
    </source>
</evidence>
<organism evidence="2 3">
    <name type="scientific">Puccinia striiformis f. sp. tritici PST-78</name>
    <dbReference type="NCBI Taxonomy" id="1165861"/>
    <lineage>
        <taxon>Eukaryota</taxon>
        <taxon>Fungi</taxon>
        <taxon>Dikarya</taxon>
        <taxon>Basidiomycota</taxon>
        <taxon>Pucciniomycotina</taxon>
        <taxon>Pucciniomycetes</taxon>
        <taxon>Pucciniales</taxon>
        <taxon>Pucciniaceae</taxon>
        <taxon>Puccinia</taxon>
    </lineage>
</organism>
<dbReference type="STRING" id="1165861.A0A0L0V1Y1"/>
<sequence>MTVGDGSRAEHTLEAGDKSTAKKVVTPWKVPLINTYFHQVVEYNARHRPFEGDDAHGKHLVECHKVQQEISTDPTKYPVTMAHCPKDVAILAQEIGVLDSEWELYSKSEAKVNLDIHDRLAHYKVGKYLVDTVGISAQENQVRNTM</sequence>
<evidence type="ECO:0000313" key="3">
    <source>
        <dbReference type="Proteomes" id="UP000054564"/>
    </source>
</evidence>
<feature type="compositionally biased region" description="Basic and acidic residues" evidence="1">
    <location>
        <begin position="7"/>
        <end position="20"/>
    </location>
</feature>
<gene>
    <name evidence="2" type="ORF">PSTG_13612</name>
</gene>
<proteinExistence type="predicted"/>